<evidence type="ECO:0000256" key="3">
    <source>
        <dbReference type="ARBA" id="ARBA00022692"/>
    </source>
</evidence>
<keyword evidence="5" id="KW-0067">ATP-binding</keyword>
<dbReference type="Pfam" id="PF00005">
    <property type="entry name" value="ABC_tran"/>
    <property type="match status" value="1"/>
</dbReference>
<proteinExistence type="predicted"/>
<evidence type="ECO:0000256" key="1">
    <source>
        <dbReference type="ARBA" id="ARBA00004141"/>
    </source>
</evidence>
<keyword evidence="4" id="KW-0547">Nucleotide-binding</keyword>
<keyword evidence="6" id="KW-1133">Transmembrane helix</keyword>
<dbReference type="InterPro" id="IPR017871">
    <property type="entry name" value="ABC_transporter-like_CS"/>
</dbReference>
<dbReference type="GO" id="GO:0140359">
    <property type="term" value="F:ABC-type transporter activity"/>
    <property type="evidence" value="ECO:0007669"/>
    <property type="project" value="InterPro"/>
</dbReference>
<feature type="domain" description="ABC transporter" evidence="9">
    <location>
        <begin position="53"/>
        <end position="292"/>
    </location>
</feature>
<dbReference type="EMBL" id="HBHT01002400">
    <property type="protein sequence ID" value="CAD9942811.1"/>
    <property type="molecule type" value="Transcribed_RNA"/>
</dbReference>
<dbReference type="PROSITE" id="PS50893">
    <property type="entry name" value="ABC_TRANSPORTER_2"/>
    <property type="match status" value="1"/>
</dbReference>
<keyword evidence="3" id="KW-0812">Transmembrane</keyword>
<dbReference type="Gene3D" id="3.40.50.300">
    <property type="entry name" value="P-loop containing nucleotide triphosphate hydrolases"/>
    <property type="match status" value="1"/>
</dbReference>
<gene>
    <name evidence="10" type="ORF">APAL1065_LOCUS1600</name>
</gene>
<dbReference type="PANTHER" id="PTHR48041:SF63">
    <property type="entry name" value="EARLY GENE AT 23, ISOFORM C"/>
    <property type="match status" value="1"/>
</dbReference>
<organism evidence="10">
    <name type="scientific">Entomoneis paludosa</name>
    <dbReference type="NCBI Taxonomy" id="265537"/>
    <lineage>
        <taxon>Eukaryota</taxon>
        <taxon>Sar</taxon>
        <taxon>Stramenopiles</taxon>
        <taxon>Ochrophyta</taxon>
        <taxon>Bacillariophyta</taxon>
        <taxon>Bacillariophyceae</taxon>
        <taxon>Bacillariophycidae</taxon>
        <taxon>Entomoneidaceae</taxon>
        <taxon>Entomoneis</taxon>
    </lineage>
</organism>
<dbReference type="GO" id="GO:0016887">
    <property type="term" value="F:ATP hydrolysis activity"/>
    <property type="evidence" value="ECO:0007669"/>
    <property type="project" value="InterPro"/>
</dbReference>
<dbReference type="InterPro" id="IPR050352">
    <property type="entry name" value="ABCG_transporters"/>
</dbReference>
<evidence type="ECO:0000259" key="9">
    <source>
        <dbReference type="PROSITE" id="PS50893"/>
    </source>
</evidence>
<dbReference type="SUPFAM" id="SSF52540">
    <property type="entry name" value="P-loop containing nucleoside triphosphate hydrolases"/>
    <property type="match status" value="1"/>
</dbReference>
<dbReference type="PANTHER" id="PTHR48041">
    <property type="entry name" value="ABC TRANSPORTER G FAMILY MEMBER 28"/>
    <property type="match status" value="1"/>
</dbReference>
<evidence type="ECO:0000256" key="4">
    <source>
        <dbReference type="ARBA" id="ARBA00022741"/>
    </source>
</evidence>
<dbReference type="PROSITE" id="PS00211">
    <property type="entry name" value="ABC_TRANSPORTER_1"/>
    <property type="match status" value="1"/>
</dbReference>
<sequence>MAPRDISNTMDQATEASGGTASKGCFLRWSRLTKTVAVKDAGAGLMGRSSISMSFANASTTIERTTSKDILKEISGYAAPGEVLACMGPSGSGKTSLMNVLSGRSSYQGGVISINGVPSTQKSMKRLMSKVAYVRQADIFFGHLTVRDQLTYTALLRMPAEKTTLEKHQEVDKLIRLLRLSKVADSQIMMVSGGEKKRVNIATELLTDPEVLLLDEPTSGLDSTTAVSLIKLLQEYALQQGKTVITSIHQPSSQVFRSFDRLMMLSDGYVVYFGTPVGSIEYLRTVGLSCPDGYNAADHWMDLLVVDTGAKEEEEIVDCDEGENTNMQSLLKKRASNPENDAKAYLKLQNEWDREAVAEEMDTALVESADDKSLDGMAMPSEGSKYNSTWTTQYSILVHRALKNSRSAILTPLNLIKSIGLGLATGLIYWQTDYTEQNVQDIRAYFFFNMTFWVFDAYVH</sequence>
<dbReference type="Pfam" id="PF19055">
    <property type="entry name" value="ABC2_membrane_7"/>
    <property type="match status" value="1"/>
</dbReference>
<evidence type="ECO:0000256" key="6">
    <source>
        <dbReference type="ARBA" id="ARBA00022989"/>
    </source>
</evidence>
<dbReference type="InterPro" id="IPR027417">
    <property type="entry name" value="P-loop_NTPase"/>
</dbReference>
<name>A0A7S2V8J9_9STRA</name>
<keyword evidence="7" id="KW-0472">Membrane</keyword>
<reference evidence="10" key="1">
    <citation type="submission" date="2021-01" db="EMBL/GenBank/DDBJ databases">
        <authorList>
            <person name="Corre E."/>
            <person name="Pelletier E."/>
            <person name="Niang G."/>
            <person name="Scheremetjew M."/>
            <person name="Finn R."/>
            <person name="Kale V."/>
            <person name="Holt S."/>
            <person name="Cochrane G."/>
            <person name="Meng A."/>
            <person name="Brown T."/>
            <person name="Cohen L."/>
        </authorList>
    </citation>
    <scope>NUCLEOTIDE SEQUENCE</scope>
    <source>
        <strain evidence="10">CCMP125</strain>
    </source>
</reference>
<dbReference type="InterPro" id="IPR003439">
    <property type="entry name" value="ABC_transporter-like_ATP-bd"/>
</dbReference>
<comment type="subcellular location">
    <subcellularLocation>
        <location evidence="1">Membrane</location>
        <topology evidence="1">Multi-pass membrane protein</topology>
    </subcellularLocation>
</comment>
<dbReference type="InterPro" id="IPR043926">
    <property type="entry name" value="ABCG_dom"/>
</dbReference>
<feature type="region of interest" description="Disordered" evidence="8">
    <location>
        <begin position="1"/>
        <end position="21"/>
    </location>
</feature>
<evidence type="ECO:0000256" key="8">
    <source>
        <dbReference type="SAM" id="MobiDB-lite"/>
    </source>
</evidence>
<dbReference type="GO" id="GO:0005524">
    <property type="term" value="F:ATP binding"/>
    <property type="evidence" value="ECO:0007669"/>
    <property type="project" value="UniProtKB-KW"/>
</dbReference>
<dbReference type="AlphaFoldDB" id="A0A7S2V8J9"/>
<feature type="compositionally biased region" description="Polar residues" evidence="8">
    <location>
        <begin position="1"/>
        <end position="20"/>
    </location>
</feature>
<dbReference type="CDD" id="cd03213">
    <property type="entry name" value="ABCG_EPDR"/>
    <property type="match status" value="1"/>
</dbReference>
<dbReference type="SMART" id="SM00382">
    <property type="entry name" value="AAA"/>
    <property type="match status" value="1"/>
</dbReference>
<accession>A0A7S2V8J9</accession>
<evidence type="ECO:0000256" key="2">
    <source>
        <dbReference type="ARBA" id="ARBA00022448"/>
    </source>
</evidence>
<dbReference type="GO" id="GO:0005886">
    <property type="term" value="C:plasma membrane"/>
    <property type="evidence" value="ECO:0007669"/>
    <property type="project" value="TreeGrafter"/>
</dbReference>
<protein>
    <recommendedName>
        <fullName evidence="9">ABC transporter domain-containing protein</fullName>
    </recommendedName>
</protein>
<evidence type="ECO:0000256" key="7">
    <source>
        <dbReference type="ARBA" id="ARBA00023136"/>
    </source>
</evidence>
<dbReference type="InterPro" id="IPR003593">
    <property type="entry name" value="AAA+_ATPase"/>
</dbReference>
<evidence type="ECO:0000256" key="5">
    <source>
        <dbReference type="ARBA" id="ARBA00022840"/>
    </source>
</evidence>
<keyword evidence="2" id="KW-0813">Transport</keyword>
<evidence type="ECO:0000313" key="10">
    <source>
        <dbReference type="EMBL" id="CAD9942811.1"/>
    </source>
</evidence>